<comment type="caution">
    <text evidence="2">The sequence shown here is derived from an EMBL/GenBank/DDBJ whole genome shotgun (WGS) entry which is preliminary data.</text>
</comment>
<accession>A0A328DLC8</accession>
<evidence type="ECO:0008006" key="4">
    <source>
        <dbReference type="Google" id="ProtNLM"/>
    </source>
</evidence>
<dbReference type="EMBL" id="NQVE01000140">
    <property type="protein sequence ID" value="RAL45109.1"/>
    <property type="molecule type" value="Genomic_DNA"/>
</dbReference>
<reference evidence="2 3" key="1">
    <citation type="submission" date="2018-06" db="EMBL/GenBank/DDBJ databases">
        <title>The Genome of Cuscuta australis (Dodder) Provides Insight into the Evolution of Plant Parasitism.</title>
        <authorList>
            <person name="Liu H."/>
        </authorList>
    </citation>
    <scope>NUCLEOTIDE SEQUENCE [LARGE SCALE GENOMIC DNA]</scope>
    <source>
        <strain evidence="3">cv. Yunnan</strain>
        <tissue evidence="2">Vines</tissue>
    </source>
</reference>
<keyword evidence="3" id="KW-1185">Reference proteome</keyword>
<feature type="signal peptide" evidence="1">
    <location>
        <begin position="1"/>
        <end position="25"/>
    </location>
</feature>
<evidence type="ECO:0000313" key="3">
    <source>
        <dbReference type="Proteomes" id="UP000249390"/>
    </source>
</evidence>
<name>A0A328DLC8_9ASTE</name>
<proteinExistence type="predicted"/>
<gene>
    <name evidence="2" type="ORF">DM860_015515</name>
</gene>
<sequence>MVLAVVVKIEAVGLLLGPMVAVMGADRVHKSKGQWPKPLGWPRTNAHTYGYPSASWARDLGLLLAEPPHPSVSASLVSGNLLRRFHSLSAITLATEALHLSRCLCISPGEKRNDEATVPDPTREQE</sequence>
<feature type="chain" id="PRO_5016383529" description="Secreted protein" evidence="1">
    <location>
        <begin position="26"/>
        <end position="126"/>
    </location>
</feature>
<evidence type="ECO:0000313" key="2">
    <source>
        <dbReference type="EMBL" id="RAL45109.1"/>
    </source>
</evidence>
<evidence type="ECO:0000256" key="1">
    <source>
        <dbReference type="SAM" id="SignalP"/>
    </source>
</evidence>
<dbReference type="AlphaFoldDB" id="A0A328DLC8"/>
<organism evidence="2 3">
    <name type="scientific">Cuscuta australis</name>
    <dbReference type="NCBI Taxonomy" id="267555"/>
    <lineage>
        <taxon>Eukaryota</taxon>
        <taxon>Viridiplantae</taxon>
        <taxon>Streptophyta</taxon>
        <taxon>Embryophyta</taxon>
        <taxon>Tracheophyta</taxon>
        <taxon>Spermatophyta</taxon>
        <taxon>Magnoliopsida</taxon>
        <taxon>eudicotyledons</taxon>
        <taxon>Gunneridae</taxon>
        <taxon>Pentapetalae</taxon>
        <taxon>asterids</taxon>
        <taxon>lamiids</taxon>
        <taxon>Solanales</taxon>
        <taxon>Convolvulaceae</taxon>
        <taxon>Cuscuteae</taxon>
        <taxon>Cuscuta</taxon>
        <taxon>Cuscuta subgen. Grammica</taxon>
        <taxon>Cuscuta sect. Cleistogrammica</taxon>
    </lineage>
</organism>
<protein>
    <recommendedName>
        <fullName evidence="4">Secreted protein</fullName>
    </recommendedName>
</protein>
<dbReference type="Proteomes" id="UP000249390">
    <property type="component" value="Unassembled WGS sequence"/>
</dbReference>
<keyword evidence="1" id="KW-0732">Signal</keyword>